<dbReference type="InterPro" id="IPR003838">
    <property type="entry name" value="ABC3_permease_C"/>
</dbReference>
<feature type="domain" description="ABC3 transporter permease C-terminal" evidence="7">
    <location>
        <begin position="672"/>
        <end position="781"/>
    </location>
</feature>
<gene>
    <name evidence="9" type="ORF">DDZ15_02770</name>
</gene>
<dbReference type="PANTHER" id="PTHR30572:SF18">
    <property type="entry name" value="ABC-TYPE MACROLIDE FAMILY EXPORT SYSTEM PERMEASE COMPONENT 2"/>
    <property type="match status" value="1"/>
</dbReference>
<evidence type="ECO:0000256" key="6">
    <source>
        <dbReference type="SAM" id="Phobius"/>
    </source>
</evidence>
<keyword evidence="2" id="KW-1003">Cell membrane</keyword>
<feature type="transmembrane region" description="Helical" evidence="6">
    <location>
        <begin position="669"/>
        <end position="693"/>
    </location>
</feature>
<dbReference type="Pfam" id="PF12704">
    <property type="entry name" value="MacB_PCD"/>
    <property type="match status" value="2"/>
</dbReference>
<feature type="transmembrane region" description="Helical" evidence="6">
    <location>
        <begin position="705"/>
        <end position="733"/>
    </location>
</feature>
<dbReference type="GO" id="GO:0022857">
    <property type="term" value="F:transmembrane transporter activity"/>
    <property type="evidence" value="ECO:0007669"/>
    <property type="project" value="TreeGrafter"/>
</dbReference>
<proteinExistence type="predicted"/>
<feature type="transmembrane region" description="Helical" evidence="6">
    <location>
        <begin position="373"/>
        <end position="399"/>
    </location>
</feature>
<feature type="transmembrane region" description="Helical" evidence="6">
    <location>
        <begin position="753"/>
        <end position="775"/>
    </location>
</feature>
<dbReference type="InterPro" id="IPR025857">
    <property type="entry name" value="MacB_PCD"/>
</dbReference>
<dbReference type="GO" id="GO:0005886">
    <property type="term" value="C:plasma membrane"/>
    <property type="evidence" value="ECO:0007669"/>
    <property type="project" value="UniProtKB-SubCell"/>
</dbReference>
<feature type="domain" description="MacB-like periplasmic core" evidence="8">
    <location>
        <begin position="20"/>
        <end position="239"/>
    </location>
</feature>
<feature type="transmembrane region" description="Helical" evidence="6">
    <location>
        <begin position="420"/>
        <end position="439"/>
    </location>
</feature>
<comment type="caution">
    <text evidence="9">The sequence shown here is derived from an EMBL/GenBank/DDBJ whole genome shotgun (WGS) entry which is preliminary data.</text>
</comment>
<keyword evidence="10" id="KW-1185">Reference proteome</keyword>
<evidence type="ECO:0000259" key="8">
    <source>
        <dbReference type="Pfam" id="PF12704"/>
    </source>
</evidence>
<protein>
    <recommendedName>
        <fullName evidence="11">ABC transport system permease protein</fullName>
    </recommendedName>
</protein>
<evidence type="ECO:0000256" key="3">
    <source>
        <dbReference type="ARBA" id="ARBA00022692"/>
    </source>
</evidence>
<feature type="domain" description="ABC3 transporter permease C-terminal" evidence="7">
    <location>
        <begin position="285"/>
        <end position="401"/>
    </location>
</feature>
<dbReference type="Proteomes" id="UP000245533">
    <property type="component" value="Unassembled WGS sequence"/>
</dbReference>
<evidence type="ECO:0000256" key="4">
    <source>
        <dbReference type="ARBA" id="ARBA00022989"/>
    </source>
</evidence>
<dbReference type="Pfam" id="PF02687">
    <property type="entry name" value="FtsX"/>
    <property type="match status" value="2"/>
</dbReference>
<name>A0A316TVS9_9BACT</name>
<evidence type="ECO:0000256" key="1">
    <source>
        <dbReference type="ARBA" id="ARBA00004651"/>
    </source>
</evidence>
<dbReference type="RefSeq" id="WP_109644598.1">
    <property type="nucleotide sequence ID" value="NZ_QGGB01000002.1"/>
</dbReference>
<evidence type="ECO:0000256" key="2">
    <source>
        <dbReference type="ARBA" id="ARBA00022475"/>
    </source>
</evidence>
<evidence type="ECO:0000256" key="5">
    <source>
        <dbReference type="ARBA" id="ARBA00023136"/>
    </source>
</evidence>
<organism evidence="9 10">
    <name type="scientific">Rhodohalobacter mucosus</name>
    <dbReference type="NCBI Taxonomy" id="2079485"/>
    <lineage>
        <taxon>Bacteria</taxon>
        <taxon>Pseudomonadati</taxon>
        <taxon>Balneolota</taxon>
        <taxon>Balneolia</taxon>
        <taxon>Balneolales</taxon>
        <taxon>Balneolaceae</taxon>
        <taxon>Rhodohalobacter</taxon>
    </lineage>
</organism>
<evidence type="ECO:0000313" key="10">
    <source>
        <dbReference type="Proteomes" id="UP000245533"/>
    </source>
</evidence>
<dbReference type="OrthoDB" id="5933722at2"/>
<reference evidence="9 10" key="1">
    <citation type="submission" date="2018-05" db="EMBL/GenBank/DDBJ databases">
        <title>Rhodohalobacter halophilus gen. nov., sp. nov., a moderately halophilic member of the family Balneolaceae.</title>
        <authorList>
            <person name="Liu Z.-W."/>
        </authorList>
    </citation>
    <scope>NUCLEOTIDE SEQUENCE [LARGE SCALE GENOMIC DNA]</scope>
    <source>
        <strain evidence="9 10">8A47</strain>
    </source>
</reference>
<sequence>MLKNYIKIAFRNVKKNPGYSAINIFGLAVGIAVCVLIFRYISFELSYDRYHDDADRLYRITVKMESGDAIALTPSIVSPLFQQSISEVEAATRIYDYSSFRSVVLGYEDRVFEENSFAFADSSVFSIFDFELLQGDPATALVRPYTVVLSKSTAAKYFGTENPVGKTITLDNARDLEVTGVMKDIPQNSHFRFDVFTSLESRRNWGELSDTQLRGAQFYTYVKLHQDANLQVVQSKVAEILEQYASGSFVAELGLQPVTDIHLYSQVEHEIQPQGDIRYVMAAGFTALLILLIACINYMNLSTARSAQRSREVGIRKVMGSDRRAIMKQFYGEAAFLSLAALILAMFLAELSLPWFSSLIKRPLEAGISGGSLFMILLGIGVLVALFAGSYPALVLSSFNPARVLSGGKQKAGSAAFRKVLVVFQFSVSVFLIVGSLIVHSQIQFIQQKELGFNKDRILSLTSYNDVENRFELLETEMNRIPGIEGLTMGSHSPVEIGSGYSLMVEGLELDPNFGIRGLKAMPGYPELFDMKIAAGRTLTENDFQSTNRNENPEYSFIMNETAVARIGLTPEEAIGRRLTVNGRIGPVIGIVEDFHFNSMSTEIEPLLIFPQDGFNRLFISLSTSDIAGTLQEIGETWTELFPQIPFEYQFVDQQFDRLYRSEMQIGTLFTAFSILAIVIACLGLFGLASFMVEQRSREVGIRKVLGASITGILTLFSYDFLKLVGLGFLIGVPVAWYVMNNWLQNFAYRTEIGAGILMLAGCTILLIALISVGYQAVKAALLNPVDTMRSE</sequence>
<feature type="transmembrane region" description="Helical" evidence="6">
    <location>
        <begin position="21"/>
        <end position="41"/>
    </location>
</feature>
<comment type="subcellular location">
    <subcellularLocation>
        <location evidence="1">Cell membrane</location>
        <topology evidence="1">Multi-pass membrane protein</topology>
    </subcellularLocation>
</comment>
<keyword evidence="4 6" id="KW-1133">Transmembrane helix</keyword>
<dbReference type="AlphaFoldDB" id="A0A316TVS9"/>
<feature type="transmembrane region" description="Helical" evidence="6">
    <location>
        <begin position="279"/>
        <end position="301"/>
    </location>
</feature>
<evidence type="ECO:0000313" key="9">
    <source>
        <dbReference type="EMBL" id="PWN07951.1"/>
    </source>
</evidence>
<evidence type="ECO:0008006" key="11">
    <source>
        <dbReference type="Google" id="ProtNLM"/>
    </source>
</evidence>
<evidence type="ECO:0000259" key="7">
    <source>
        <dbReference type="Pfam" id="PF02687"/>
    </source>
</evidence>
<dbReference type="PANTHER" id="PTHR30572">
    <property type="entry name" value="MEMBRANE COMPONENT OF TRANSPORTER-RELATED"/>
    <property type="match status" value="1"/>
</dbReference>
<feature type="transmembrane region" description="Helical" evidence="6">
    <location>
        <begin position="330"/>
        <end position="353"/>
    </location>
</feature>
<keyword evidence="5 6" id="KW-0472">Membrane</keyword>
<feature type="domain" description="MacB-like periplasmic core" evidence="8">
    <location>
        <begin position="431"/>
        <end position="619"/>
    </location>
</feature>
<dbReference type="EMBL" id="QGGB01000002">
    <property type="protein sequence ID" value="PWN07951.1"/>
    <property type="molecule type" value="Genomic_DNA"/>
</dbReference>
<dbReference type="InterPro" id="IPR050250">
    <property type="entry name" value="Macrolide_Exporter_MacB"/>
</dbReference>
<keyword evidence="3 6" id="KW-0812">Transmembrane</keyword>
<accession>A0A316TVS9</accession>